<keyword evidence="1" id="KW-0175">Coiled coil</keyword>
<evidence type="ECO:0000313" key="2">
    <source>
        <dbReference type="EMBL" id="KAG5401200.1"/>
    </source>
</evidence>
<gene>
    <name evidence="2" type="primary">A04g506030.1_BraROA</name>
    <name evidence="2" type="ORF">IGI04_015807</name>
</gene>
<reference evidence="2 3" key="1">
    <citation type="submission" date="2021-03" db="EMBL/GenBank/DDBJ databases">
        <authorList>
            <person name="King G.J."/>
            <person name="Bancroft I."/>
            <person name="Baten A."/>
            <person name="Bloomfield J."/>
            <person name="Borpatragohain P."/>
            <person name="He Z."/>
            <person name="Irish N."/>
            <person name="Irwin J."/>
            <person name="Liu K."/>
            <person name="Mauleon R.P."/>
            <person name="Moore J."/>
            <person name="Morris R."/>
            <person name="Ostergaard L."/>
            <person name="Wang B."/>
            <person name="Wells R."/>
        </authorList>
    </citation>
    <scope>NUCLEOTIDE SEQUENCE [LARGE SCALE GENOMIC DNA]</scope>
    <source>
        <strain evidence="2">R-o-18</strain>
        <tissue evidence="2">Leaf</tissue>
    </source>
</reference>
<sequence length="350" mass="38918">MEVLCICGQWISKESLQWEFLVDLKRNASIISIEEDLLYEDLMKIVSEDFSVKEEEISLSYGFSLDMKCIIESFPPLSIGNTRQLRTFISKTRAFDGTCRLCVKVSTDPVSCNTQASDTFASTVPLNANPAILSTVQSEKQSLLYEGVSTVPLNALPNFSTDSASCNIQASDTFASTVPLNANPVILPTVQSEKQSFLYEGVSTVPLNALPDFSPVHIGLSPNTRDKVSMEGSSKKMMKRPIEEVYGCDAAEGFKKGKKETVEHYRALLRLSNEYRLSENDWNLASSKANSIAVQIELLEDIIKADGKFDLTAELEKLKEEHSEAEGMLADVKVKVPDWDKLGESWLHHE</sequence>
<dbReference type="EMBL" id="JADBGQ010000004">
    <property type="protein sequence ID" value="KAG5401200.1"/>
    <property type="molecule type" value="Genomic_DNA"/>
</dbReference>
<comment type="caution">
    <text evidence="2">The sequence shown here is derived from an EMBL/GenBank/DDBJ whole genome shotgun (WGS) entry which is preliminary data.</text>
</comment>
<evidence type="ECO:0000313" key="3">
    <source>
        <dbReference type="Proteomes" id="UP000823674"/>
    </source>
</evidence>
<accession>A0ABQ7MTN9</accession>
<protein>
    <submittedName>
        <fullName evidence="2">Uncharacterized protein</fullName>
    </submittedName>
</protein>
<dbReference type="Proteomes" id="UP000823674">
    <property type="component" value="Chromosome A04"/>
</dbReference>
<feature type="coiled-coil region" evidence="1">
    <location>
        <begin position="308"/>
        <end position="335"/>
    </location>
</feature>
<evidence type="ECO:0000256" key="1">
    <source>
        <dbReference type="SAM" id="Coils"/>
    </source>
</evidence>
<keyword evidence="3" id="KW-1185">Reference proteome</keyword>
<proteinExistence type="predicted"/>
<name>A0ABQ7MTN9_BRACM</name>
<organism evidence="2 3">
    <name type="scientific">Brassica rapa subsp. trilocularis</name>
    <dbReference type="NCBI Taxonomy" id="1813537"/>
    <lineage>
        <taxon>Eukaryota</taxon>
        <taxon>Viridiplantae</taxon>
        <taxon>Streptophyta</taxon>
        <taxon>Embryophyta</taxon>
        <taxon>Tracheophyta</taxon>
        <taxon>Spermatophyta</taxon>
        <taxon>Magnoliopsida</taxon>
        <taxon>eudicotyledons</taxon>
        <taxon>Gunneridae</taxon>
        <taxon>Pentapetalae</taxon>
        <taxon>rosids</taxon>
        <taxon>malvids</taxon>
        <taxon>Brassicales</taxon>
        <taxon>Brassicaceae</taxon>
        <taxon>Brassiceae</taxon>
        <taxon>Brassica</taxon>
    </lineage>
</organism>